<comment type="caution">
    <text evidence="1">The sequence shown here is derived from an EMBL/GenBank/DDBJ whole genome shotgun (WGS) entry which is preliminary data.</text>
</comment>
<organism evidence="1 2">
    <name type="scientific">Nepenthes gracilis</name>
    <name type="common">Slender pitcher plant</name>
    <dbReference type="NCBI Taxonomy" id="150966"/>
    <lineage>
        <taxon>Eukaryota</taxon>
        <taxon>Viridiplantae</taxon>
        <taxon>Streptophyta</taxon>
        <taxon>Embryophyta</taxon>
        <taxon>Tracheophyta</taxon>
        <taxon>Spermatophyta</taxon>
        <taxon>Magnoliopsida</taxon>
        <taxon>eudicotyledons</taxon>
        <taxon>Gunneridae</taxon>
        <taxon>Pentapetalae</taxon>
        <taxon>Caryophyllales</taxon>
        <taxon>Nepenthaceae</taxon>
        <taxon>Nepenthes</taxon>
    </lineage>
</organism>
<reference evidence="1" key="1">
    <citation type="submission" date="2023-05" db="EMBL/GenBank/DDBJ databases">
        <title>Nepenthes gracilis genome sequencing.</title>
        <authorList>
            <person name="Fukushima K."/>
        </authorList>
    </citation>
    <scope>NUCLEOTIDE SEQUENCE</scope>
    <source>
        <strain evidence="1">SING2019-196</strain>
    </source>
</reference>
<dbReference type="AlphaFoldDB" id="A0AAD3Y8R0"/>
<dbReference type="EMBL" id="BSYO01000069">
    <property type="protein sequence ID" value="GMH32100.1"/>
    <property type="molecule type" value="Genomic_DNA"/>
</dbReference>
<accession>A0AAD3Y8R0</accession>
<protein>
    <submittedName>
        <fullName evidence="1">Uncharacterized protein</fullName>
    </submittedName>
</protein>
<sequence length="90" mass="10008">MLKSRQPCSQYVEAAKTMPRFSIACLIFDPMPMESTVGTLEGASSAPSPLCRQPRFEPPRVDDILRLQAKAEWCFGSCALKDPFFRHGTG</sequence>
<evidence type="ECO:0000313" key="1">
    <source>
        <dbReference type="EMBL" id="GMH32100.1"/>
    </source>
</evidence>
<keyword evidence="2" id="KW-1185">Reference proteome</keyword>
<name>A0AAD3Y8R0_NEPGR</name>
<dbReference type="Proteomes" id="UP001279734">
    <property type="component" value="Unassembled WGS sequence"/>
</dbReference>
<evidence type="ECO:0000313" key="2">
    <source>
        <dbReference type="Proteomes" id="UP001279734"/>
    </source>
</evidence>
<proteinExistence type="predicted"/>
<gene>
    <name evidence="1" type="ORF">Nepgr_033944</name>
</gene>